<evidence type="ECO:0000313" key="1">
    <source>
        <dbReference type="EMBL" id="CAD8170248.1"/>
    </source>
</evidence>
<protein>
    <submittedName>
        <fullName evidence="1">Uncharacterized protein</fullName>
    </submittedName>
</protein>
<dbReference type="Proteomes" id="UP000683925">
    <property type="component" value="Unassembled WGS sequence"/>
</dbReference>
<sequence length="678" mass="80944">MFLVNLSCVNQKFKENLCFQIINIFFSKNSSLQKIMNKFNQDKIYQASQHEEITSLIYKITDRQTKFAELHNQVEESIQKVINVSQKQFEKVMKRKQKEFRQILQDHDERIKKITKEYHTSQNNQILYQNQKKSEYIRIFESLYYEYQQFIAFFDHDQQAENSNYIMMIYEILTESQVFHEDQRLNETLLNEYLKQHKMNKILSLHTSLKLIIPQLQKVEENLKLSKINSKKGQYLNTLNERLKVFIENLKYGLSQLEMFLSQIQENNQVQKELDTRIHSNLILINQLLKNHQDRKMTEYEDLSKTNEQLIKIINRLSDINYKLKLQQKQNYEDVQQLMELYYLQNDKAPSLQPLSRKSTIKIIKPISYQRTRIFSETKKEVHFDLSSRNSIKEINLESQILYQSPLIIQPQIVNQPTITDVSLFTSGQSLNKIKTQKYFDKNWTSKHQTNVDKKTAIPIKCQCPPQCSCQALLIIHVHTCNKQLYINSIGQLLCQQCLFTQNIQDYSFYCPHTRTKNKFKSSKDFLEAFWQHIKTLTMNQQIVDFWNHLQSSCQQMFQTNPFSTLEIQNVMNFIAFCPAQCKCSHQQSRQQYHLCQNQLYITSDGLVHCKKCNFNGDPKQYICYCPDMKTFNIFRSGEEFVQSLDLILEIGNQQQQQKLQNQFIQQLRQKIPFILWE</sequence>
<proteinExistence type="predicted"/>
<dbReference type="OrthoDB" id="296585at2759"/>
<comment type="caution">
    <text evidence="1">The sequence shown here is derived from an EMBL/GenBank/DDBJ whole genome shotgun (WGS) entry which is preliminary data.</text>
</comment>
<evidence type="ECO:0000313" key="2">
    <source>
        <dbReference type="Proteomes" id="UP000683925"/>
    </source>
</evidence>
<dbReference type="AlphaFoldDB" id="A0A8S1UYN4"/>
<organism evidence="1 2">
    <name type="scientific">Paramecium octaurelia</name>
    <dbReference type="NCBI Taxonomy" id="43137"/>
    <lineage>
        <taxon>Eukaryota</taxon>
        <taxon>Sar</taxon>
        <taxon>Alveolata</taxon>
        <taxon>Ciliophora</taxon>
        <taxon>Intramacronucleata</taxon>
        <taxon>Oligohymenophorea</taxon>
        <taxon>Peniculida</taxon>
        <taxon>Parameciidae</taxon>
        <taxon>Paramecium</taxon>
    </lineage>
</organism>
<reference evidence="1" key="1">
    <citation type="submission" date="2021-01" db="EMBL/GenBank/DDBJ databases">
        <authorList>
            <consortium name="Genoscope - CEA"/>
            <person name="William W."/>
        </authorList>
    </citation>
    <scope>NUCLEOTIDE SEQUENCE</scope>
</reference>
<dbReference type="OMA" id="SYQRTRI"/>
<name>A0A8S1UYN4_PAROT</name>
<gene>
    <name evidence="1" type="ORF">POCTA_138.1.T0550069</name>
</gene>
<accession>A0A8S1UYN4</accession>
<dbReference type="EMBL" id="CAJJDP010000055">
    <property type="protein sequence ID" value="CAD8170248.1"/>
    <property type="molecule type" value="Genomic_DNA"/>
</dbReference>
<keyword evidence="2" id="KW-1185">Reference proteome</keyword>